<keyword evidence="3" id="KW-0813">Transport</keyword>
<dbReference type="Pfam" id="PF01032">
    <property type="entry name" value="FecCD"/>
    <property type="match status" value="1"/>
</dbReference>
<reference evidence="9" key="2">
    <citation type="journal article" date="2024" name="Antonie Van Leeuwenhoek">
        <title>Roseihalotalea indica gen. nov., sp. nov., a halophilic Bacteroidetes from mesopelagic Southwest Indian Ocean with higher carbohydrate metabolic potential.</title>
        <authorList>
            <person name="Chen B."/>
            <person name="Zhang M."/>
            <person name="Lin D."/>
            <person name="Ye J."/>
            <person name="Tang K."/>
        </authorList>
    </citation>
    <scope>NUCLEOTIDE SEQUENCE</scope>
    <source>
        <strain evidence="9">TK19036</strain>
    </source>
</reference>
<dbReference type="SUPFAM" id="SSF81345">
    <property type="entry name" value="ABC transporter involved in vitamin B12 uptake, BtuC"/>
    <property type="match status" value="1"/>
</dbReference>
<dbReference type="PANTHER" id="PTHR30472">
    <property type="entry name" value="FERRIC ENTEROBACTIN TRANSPORT SYSTEM PERMEASE PROTEIN"/>
    <property type="match status" value="1"/>
</dbReference>
<dbReference type="Gene3D" id="1.10.3470.10">
    <property type="entry name" value="ABC transporter involved in vitamin B12 uptake, BtuC"/>
    <property type="match status" value="1"/>
</dbReference>
<keyword evidence="6 8" id="KW-1133">Transmembrane helix</keyword>
<evidence type="ECO:0000256" key="1">
    <source>
        <dbReference type="ARBA" id="ARBA00004651"/>
    </source>
</evidence>
<comment type="similarity">
    <text evidence="2">Belongs to the binding-protein-dependent transport system permease family. FecCD subfamily.</text>
</comment>
<feature type="transmembrane region" description="Helical" evidence="8">
    <location>
        <begin position="144"/>
        <end position="166"/>
    </location>
</feature>
<feature type="transmembrane region" description="Helical" evidence="8">
    <location>
        <begin position="21"/>
        <end position="42"/>
    </location>
</feature>
<reference evidence="9" key="1">
    <citation type="journal article" date="2023" name="Comput. Struct. Biotechnol. J.">
        <title>Discovery of a novel marine Bacteroidetes with a rich repertoire of carbohydrate-active enzymes.</title>
        <authorList>
            <person name="Chen B."/>
            <person name="Liu G."/>
            <person name="Chen Q."/>
            <person name="Wang H."/>
            <person name="Liu L."/>
            <person name="Tang K."/>
        </authorList>
    </citation>
    <scope>NUCLEOTIDE SEQUENCE</scope>
    <source>
        <strain evidence="9">TK19036</strain>
    </source>
</reference>
<feature type="transmembrane region" description="Helical" evidence="8">
    <location>
        <begin position="263"/>
        <end position="293"/>
    </location>
</feature>
<evidence type="ECO:0000256" key="6">
    <source>
        <dbReference type="ARBA" id="ARBA00022989"/>
    </source>
</evidence>
<dbReference type="AlphaFoldDB" id="A0AA49JFW3"/>
<name>A0AA49JFW3_9BACT</name>
<keyword evidence="5 8" id="KW-0812">Transmembrane</keyword>
<proteinExistence type="inferred from homology"/>
<gene>
    <name evidence="9" type="ORF">K4G66_27485</name>
</gene>
<dbReference type="InterPro" id="IPR000522">
    <property type="entry name" value="ABC_transptr_permease_BtuC"/>
</dbReference>
<dbReference type="EMBL" id="CP120682">
    <property type="protein sequence ID" value="WKN36114.1"/>
    <property type="molecule type" value="Genomic_DNA"/>
</dbReference>
<dbReference type="CDD" id="cd06550">
    <property type="entry name" value="TM_ABC_iron-siderophores_like"/>
    <property type="match status" value="1"/>
</dbReference>
<keyword evidence="4" id="KW-1003">Cell membrane</keyword>
<dbReference type="GO" id="GO:0033214">
    <property type="term" value="P:siderophore-iron import into cell"/>
    <property type="evidence" value="ECO:0007669"/>
    <property type="project" value="TreeGrafter"/>
</dbReference>
<feature type="transmembrane region" description="Helical" evidence="8">
    <location>
        <begin position="103"/>
        <end position="124"/>
    </location>
</feature>
<evidence type="ECO:0000256" key="5">
    <source>
        <dbReference type="ARBA" id="ARBA00022692"/>
    </source>
</evidence>
<feature type="transmembrane region" description="Helical" evidence="8">
    <location>
        <begin position="204"/>
        <end position="237"/>
    </location>
</feature>
<dbReference type="PANTHER" id="PTHR30472:SF41">
    <property type="entry name" value="TRANSPORT SYSTEM PERMEASE PROTEIN"/>
    <property type="match status" value="1"/>
</dbReference>
<comment type="subcellular location">
    <subcellularLocation>
        <location evidence="1">Cell membrane</location>
        <topology evidence="1">Multi-pass membrane protein</topology>
    </subcellularLocation>
</comment>
<dbReference type="GO" id="GO:0022857">
    <property type="term" value="F:transmembrane transporter activity"/>
    <property type="evidence" value="ECO:0007669"/>
    <property type="project" value="InterPro"/>
</dbReference>
<dbReference type="GO" id="GO:0005886">
    <property type="term" value="C:plasma membrane"/>
    <property type="evidence" value="ECO:0007669"/>
    <property type="project" value="UniProtKB-SubCell"/>
</dbReference>
<evidence type="ECO:0000256" key="4">
    <source>
        <dbReference type="ARBA" id="ARBA00022475"/>
    </source>
</evidence>
<sequence length="363" mass="38628">MPTMAKTTSSHHMRRKESLSPSVWLVLLGLGVIIAGVADIAWGSVPIPLGEVFQLLIGGKSDSEIWSNILFKIRLPKACTALLAGIALSVSGLQLQTLFRNPLAGPSVLGITAGASLGVAAVMLASGQSATLYAIQQSGVGQGWLLVCAASAGAALVLLLILAVSLRINDNIVLLIIGIMFSNITLSVVSIWQYFSQPEQIRDYLLWTLGSLGSVTTEHLGILFPLTFLGVLGAFLLSKNLNGLLLGEQYARSMGLPILTTRIGIILVTSILVGLITGFCGPIGFVGIAVPHLVRSLFHTTDHRWLIPGCCLMGALVLLLCDLISQWPGSAWVLPINAITALLGSPVVIWVIIRRRNLQSHFH</sequence>
<evidence type="ECO:0000256" key="3">
    <source>
        <dbReference type="ARBA" id="ARBA00022448"/>
    </source>
</evidence>
<evidence type="ECO:0000256" key="8">
    <source>
        <dbReference type="SAM" id="Phobius"/>
    </source>
</evidence>
<evidence type="ECO:0000256" key="2">
    <source>
        <dbReference type="ARBA" id="ARBA00007935"/>
    </source>
</evidence>
<feature type="transmembrane region" description="Helical" evidence="8">
    <location>
        <begin position="331"/>
        <end position="353"/>
    </location>
</feature>
<accession>A0AA49JFW3</accession>
<evidence type="ECO:0000313" key="9">
    <source>
        <dbReference type="EMBL" id="WKN36114.1"/>
    </source>
</evidence>
<dbReference type="InterPro" id="IPR037294">
    <property type="entry name" value="ABC_BtuC-like"/>
</dbReference>
<organism evidence="9">
    <name type="scientific">Roseihalotalea indica</name>
    <dbReference type="NCBI Taxonomy" id="2867963"/>
    <lineage>
        <taxon>Bacteria</taxon>
        <taxon>Pseudomonadati</taxon>
        <taxon>Bacteroidota</taxon>
        <taxon>Cytophagia</taxon>
        <taxon>Cytophagales</taxon>
        <taxon>Catalimonadaceae</taxon>
        <taxon>Roseihalotalea</taxon>
    </lineage>
</organism>
<keyword evidence="7 8" id="KW-0472">Membrane</keyword>
<feature type="transmembrane region" description="Helical" evidence="8">
    <location>
        <begin position="305"/>
        <end position="325"/>
    </location>
</feature>
<protein>
    <submittedName>
        <fullName evidence="9">Iron ABC transporter permease</fullName>
    </submittedName>
</protein>
<evidence type="ECO:0000256" key="7">
    <source>
        <dbReference type="ARBA" id="ARBA00023136"/>
    </source>
</evidence>
<feature type="transmembrane region" description="Helical" evidence="8">
    <location>
        <begin position="172"/>
        <end position="192"/>
    </location>
</feature>